<dbReference type="Pfam" id="PF00005">
    <property type="entry name" value="ABC_tran"/>
    <property type="match status" value="1"/>
</dbReference>
<dbReference type="InterPro" id="IPR032823">
    <property type="entry name" value="BCA_ABC_TP_C"/>
</dbReference>
<proteinExistence type="predicted"/>
<dbReference type="FunFam" id="3.40.50.300:FF:000421">
    <property type="entry name" value="Branched-chain amino acid ABC transporter ATP-binding protein"/>
    <property type="match status" value="1"/>
</dbReference>
<dbReference type="InterPro" id="IPR003439">
    <property type="entry name" value="ABC_transporter-like_ATP-bd"/>
</dbReference>
<evidence type="ECO:0000256" key="5">
    <source>
        <dbReference type="ARBA" id="ARBA00056071"/>
    </source>
</evidence>
<dbReference type="GO" id="GO:0006865">
    <property type="term" value="P:amino acid transport"/>
    <property type="evidence" value="ECO:0007669"/>
    <property type="project" value="UniProtKB-KW"/>
</dbReference>
<dbReference type="PROSITE" id="PS50893">
    <property type="entry name" value="ABC_TRANSPORTER_2"/>
    <property type="match status" value="1"/>
</dbReference>
<keyword evidence="1" id="KW-0813">Transport</keyword>
<keyword evidence="4" id="KW-0029">Amino-acid transport</keyword>
<dbReference type="CDD" id="cd03219">
    <property type="entry name" value="ABC_Mj1267_LivG_branched"/>
    <property type="match status" value="1"/>
</dbReference>
<protein>
    <recommendedName>
        <fullName evidence="6">Probable branched-chain amino acid transport ATP-binding protein LivG</fullName>
    </recommendedName>
</protein>
<dbReference type="EMBL" id="QMQY01000014">
    <property type="protein sequence ID" value="RLE51215.1"/>
    <property type="molecule type" value="Genomic_DNA"/>
</dbReference>
<comment type="caution">
    <text evidence="8">The sequence shown here is derived from an EMBL/GenBank/DDBJ whole genome shotgun (WGS) entry which is preliminary data.</text>
</comment>
<gene>
    <name evidence="8" type="ORF">DRJ21_00635</name>
</gene>
<dbReference type="PANTHER" id="PTHR45772:SF8">
    <property type="entry name" value="HIGH-AFFINITY BRANCHED-CHAIN AMINO ACID TRANSPORT ATP-BINDING PROTEIN"/>
    <property type="match status" value="1"/>
</dbReference>
<evidence type="ECO:0000256" key="2">
    <source>
        <dbReference type="ARBA" id="ARBA00022741"/>
    </source>
</evidence>
<evidence type="ECO:0000256" key="1">
    <source>
        <dbReference type="ARBA" id="ARBA00022448"/>
    </source>
</evidence>
<dbReference type="InterPro" id="IPR027417">
    <property type="entry name" value="P-loop_NTPase"/>
</dbReference>
<dbReference type="AlphaFoldDB" id="A0A497EVE9"/>
<accession>A0A497EVE9</accession>
<reference evidence="8 9" key="1">
    <citation type="submission" date="2018-06" db="EMBL/GenBank/DDBJ databases">
        <title>Extensive metabolic versatility and redundancy in microbially diverse, dynamic hydrothermal sediments.</title>
        <authorList>
            <person name="Dombrowski N."/>
            <person name="Teske A."/>
            <person name="Baker B.J."/>
        </authorList>
    </citation>
    <scope>NUCLEOTIDE SEQUENCE [LARGE SCALE GENOMIC DNA]</scope>
    <source>
        <strain evidence="8">B30_G17</strain>
    </source>
</reference>
<dbReference type="Proteomes" id="UP000281962">
    <property type="component" value="Unassembled WGS sequence"/>
</dbReference>
<keyword evidence="2" id="KW-0547">Nucleotide-binding</keyword>
<dbReference type="InterPro" id="IPR051120">
    <property type="entry name" value="ABC_AA/LPS_Transport"/>
</dbReference>
<dbReference type="Gene3D" id="3.40.50.300">
    <property type="entry name" value="P-loop containing nucleotide triphosphate hydrolases"/>
    <property type="match status" value="1"/>
</dbReference>
<dbReference type="GO" id="GO:0016887">
    <property type="term" value="F:ATP hydrolysis activity"/>
    <property type="evidence" value="ECO:0007669"/>
    <property type="project" value="InterPro"/>
</dbReference>
<dbReference type="InterPro" id="IPR003593">
    <property type="entry name" value="AAA+_ATPase"/>
</dbReference>
<dbReference type="SUPFAM" id="SSF52540">
    <property type="entry name" value="P-loop containing nucleoside triphosphate hydrolases"/>
    <property type="match status" value="1"/>
</dbReference>
<dbReference type="GO" id="GO:0005886">
    <property type="term" value="C:plasma membrane"/>
    <property type="evidence" value="ECO:0007669"/>
    <property type="project" value="TreeGrafter"/>
</dbReference>
<dbReference type="PANTHER" id="PTHR45772">
    <property type="entry name" value="CONSERVED COMPONENT OF ABC TRANSPORTER FOR NATURAL AMINO ACIDS-RELATED"/>
    <property type="match status" value="1"/>
</dbReference>
<evidence type="ECO:0000313" key="8">
    <source>
        <dbReference type="EMBL" id="RLE51215.1"/>
    </source>
</evidence>
<dbReference type="GO" id="GO:0005524">
    <property type="term" value="F:ATP binding"/>
    <property type="evidence" value="ECO:0007669"/>
    <property type="project" value="UniProtKB-KW"/>
</dbReference>
<feature type="domain" description="ABC transporter" evidence="7">
    <location>
        <begin position="2"/>
        <end position="237"/>
    </location>
</feature>
<sequence length="241" mass="26931">MLKGEQVTKYFGGLAALKNVNFVIRSKEIVGLIGPNGAGKTTLFNCISGVYRPTSGRIIFRGEDITGKEPHEICRMGIGRTFQIVKPFPNMTVLENVMVGALYGRKYMGMNSARREAEYWVEFVGLGEKKYTLAKSLILADRKALEIARALATYPELILLDEVAAGLNPSELLRAMNLIKNIRDKLGITVFWVEHVMRAVMKVAERIIVLHHGEKIAEGTPREIASNQKVIDAYLGEKYIF</sequence>
<comment type="function">
    <text evidence="5">Probable component of a branched-chain amino-acid transport system.</text>
</comment>
<evidence type="ECO:0000259" key="7">
    <source>
        <dbReference type="PROSITE" id="PS50893"/>
    </source>
</evidence>
<organism evidence="8 9">
    <name type="scientific">Thermoproteota archaeon</name>
    <dbReference type="NCBI Taxonomy" id="2056631"/>
    <lineage>
        <taxon>Archaea</taxon>
        <taxon>Thermoproteota</taxon>
    </lineage>
</organism>
<evidence type="ECO:0000256" key="4">
    <source>
        <dbReference type="ARBA" id="ARBA00022970"/>
    </source>
</evidence>
<evidence type="ECO:0000313" key="9">
    <source>
        <dbReference type="Proteomes" id="UP000281962"/>
    </source>
</evidence>
<keyword evidence="3 8" id="KW-0067">ATP-binding</keyword>
<dbReference type="SMART" id="SM00382">
    <property type="entry name" value="AAA"/>
    <property type="match status" value="1"/>
</dbReference>
<evidence type="ECO:0000256" key="3">
    <source>
        <dbReference type="ARBA" id="ARBA00022840"/>
    </source>
</evidence>
<evidence type="ECO:0000256" key="6">
    <source>
        <dbReference type="ARBA" id="ARBA00072811"/>
    </source>
</evidence>
<dbReference type="Pfam" id="PF12399">
    <property type="entry name" value="BCA_ABC_TP_C"/>
    <property type="match status" value="1"/>
</dbReference>
<name>A0A497EVE9_9CREN</name>